<feature type="compositionally biased region" description="Low complexity" evidence="1">
    <location>
        <begin position="309"/>
        <end position="323"/>
    </location>
</feature>
<proteinExistence type="predicted"/>
<dbReference type="EMBL" id="JBHMDY010000006">
    <property type="protein sequence ID" value="MFB9260630.1"/>
    <property type="molecule type" value="Genomic_DNA"/>
</dbReference>
<gene>
    <name evidence="2" type="ORF">ACFFVD_12525</name>
</gene>
<feature type="compositionally biased region" description="Basic and acidic residues" evidence="1">
    <location>
        <begin position="295"/>
        <end position="306"/>
    </location>
</feature>
<comment type="caution">
    <text evidence="2">The sequence shown here is derived from an EMBL/GenBank/DDBJ whole genome shotgun (WGS) entry which is preliminary data.</text>
</comment>
<name>A0ABV5JUP7_9ACTN</name>
<accession>A0ABV5JUP7</accession>
<sequence length="355" mass="38064">MRVSPDGTFHELRASHLCRAACRVPVDLGPFNRRILALHPVINYRPYISASPDVFPPGHPGYDQGVAADLQIPQALRNEIEDWIGQFKTNFRHLGDRPVDQPVWADGFDEMAWLDRGHALAERLGEHFPEHFVFCCAEKYVVCELAADQLGYVCALTGQITREDGWRMPGNEPDPDVPGALKLMPEYGVKWGLGAGHCHITSRPGSAPVRAPGVFRPRAASGSPPSSRTDSGSGTRTGTADSSTTGGMTIGPLPSSACRTEGSPCRNGPAASTLPRGTAKAGRSPGNSPINSRGSRCDSGRSDTCAHHASYTSPRSSATTSSSHRYRLWSSGVRQHDHGGLVRGSDPGDGLKPEQ</sequence>
<feature type="region of interest" description="Disordered" evidence="1">
    <location>
        <begin position="202"/>
        <end position="355"/>
    </location>
</feature>
<evidence type="ECO:0000313" key="2">
    <source>
        <dbReference type="EMBL" id="MFB9260630.1"/>
    </source>
</evidence>
<feature type="compositionally biased region" description="Low complexity" evidence="1">
    <location>
        <begin position="216"/>
        <end position="247"/>
    </location>
</feature>
<protein>
    <submittedName>
        <fullName evidence="2">Uncharacterized protein</fullName>
    </submittedName>
</protein>
<dbReference type="Proteomes" id="UP001589700">
    <property type="component" value="Unassembled WGS sequence"/>
</dbReference>
<organism evidence="2 3">
    <name type="scientific">Dietzia aerolata</name>
    <dbReference type="NCBI Taxonomy" id="595984"/>
    <lineage>
        <taxon>Bacteria</taxon>
        <taxon>Bacillati</taxon>
        <taxon>Actinomycetota</taxon>
        <taxon>Actinomycetes</taxon>
        <taxon>Mycobacteriales</taxon>
        <taxon>Dietziaceae</taxon>
        <taxon>Dietzia</taxon>
    </lineage>
</organism>
<evidence type="ECO:0000256" key="1">
    <source>
        <dbReference type="SAM" id="MobiDB-lite"/>
    </source>
</evidence>
<dbReference type="RefSeq" id="WP_182631611.1">
    <property type="nucleotide sequence ID" value="NZ_JAALDM010000066.1"/>
</dbReference>
<evidence type="ECO:0000313" key="3">
    <source>
        <dbReference type="Proteomes" id="UP001589700"/>
    </source>
</evidence>
<reference evidence="2 3" key="1">
    <citation type="submission" date="2024-09" db="EMBL/GenBank/DDBJ databases">
        <authorList>
            <person name="Sun Q."/>
            <person name="Mori K."/>
        </authorList>
    </citation>
    <scope>NUCLEOTIDE SEQUENCE [LARGE SCALE GENOMIC DNA]</scope>
    <source>
        <strain evidence="2 3">CCM 7659</strain>
    </source>
</reference>
<keyword evidence="3" id="KW-1185">Reference proteome</keyword>